<dbReference type="Pfam" id="PF20244">
    <property type="entry name" value="DUF6599"/>
    <property type="match status" value="1"/>
</dbReference>
<comment type="caution">
    <text evidence="1">The sequence shown here is derived from an EMBL/GenBank/DDBJ whole genome shotgun (WGS) entry which is preliminary data.</text>
</comment>
<sequence length="332" mass="35274">MPNPVREPPAWLRGGLLALLPLLVVALYVTGQNYDPGLLAFKSEEGAGGGLAAKLTQSPPPGLAVMGAPRAYDKTNLYEYIDGHADAFISAGFQSLTVADYAVDANAPAPDLTADIYHMGTPLQAFGIMMAEVTPDSQSVTMGQMGFVSGGVGLFLHGPYFVRLGAQGPNAANMDFPAAASAVVAALGEADAGKLRELFAFPDLGKVVRTNYVKQDYRGLSFFKGVIDREFERADGGVLTLFLMQGAPAAMTELERALTVYAQEEGLTPQITSESSAKLIVFQDPYEGDWFVYLTTTRAWGGFAKADAALLDPIRQLANELPPFTPAGEKSP</sequence>
<organism evidence="1 2">
    <name type="scientific">Magnetofaba australis IT-1</name>
    <dbReference type="NCBI Taxonomy" id="1434232"/>
    <lineage>
        <taxon>Bacteria</taxon>
        <taxon>Pseudomonadati</taxon>
        <taxon>Pseudomonadota</taxon>
        <taxon>Magnetococcia</taxon>
        <taxon>Magnetococcales</taxon>
        <taxon>Magnetococcaceae</taxon>
        <taxon>Magnetofaba</taxon>
    </lineage>
</organism>
<dbReference type="EMBL" id="LVJN01000019">
    <property type="protein sequence ID" value="OSM04424.1"/>
    <property type="molecule type" value="Genomic_DNA"/>
</dbReference>
<evidence type="ECO:0000313" key="2">
    <source>
        <dbReference type="Proteomes" id="UP000194003"/>
    </source>
</evidence>
<dbReference type="STRING" id="1434232.MAIT1_04338"/>
<dbReference type="Proteomes" id="UP000194003">
    <property type="component" value="Unassembled WGS sequence"/>
</dbReference>
<name>A0A1Y2K5X2_9PROT</name>
<gene>
    <name evidence="1" type="ORF">MAIT1_04338</name>
</gene>
<dbReference type="RefSeq" id="WP_085442510.1">
    <property type="nucleotide sequence ID" value="NZ_LVJN01000019.1"/>
</dbReference>
<reference evidence="1 2" key="1">
    <citation type="journal article" date="2016" name="BMC Genomics">
        <title>Combined genomic and structural analyses of a cultured magnetotactic bacterium reveals its niche adaptation to a dynamic environment.</title>
        <authorList>
            <person name="Araujo A.C."/>
            <person name="Morillo V."/>
            <person name="Cypriano J."/>
            <person name="Teixeira L.C."/>
            <person name="Leao P."/>
            <person name="Lyra S."/>
            <person name="Almeida L.G."/>
            <person name="Bazylinski D.A."/>
            <person name="Vasconcellos A.T."/>
            <person name="Abreu F."/>
            <person name="Lins U."/>
        </authorList>
    </citation>
    <scope>NUCLEOTIDE SEQUENCE [LARGE SCALE GENOMIC DNA]</scope>
    <source>
        <strain evidence="1 2">IT-1</strain>
    </source>
</reference>
<proteinExistence type="predicted"/>
<dbReference type="OrthoDB" id="282746at2"/>
<dbReference type="InterPro" id="IPR046534">
    <property type="entry name" value="DUF6599"/>
</dbReference>
<protein>
    <submittedName>
        <fullName evidence="1">Uncharacterized protein</fullName>
    </submittedName>
</protein>
<keyword evidence="2" id="KW-1185">Reference proteome</keyword>
<evidence type="ECO:0000313" key="1">
    <source>
        <dbReference type="EMBL" id="OSM04424.1"/>
    </source>
</evidence>
<dbReference type="AlphaFoldDB" id="A0A1Y2K5X2"/>
<accession>A0A1Y2K5X2</accession>